<name>A0A4C1Z4R5_EUMVA</name>
<accession>A0A4C1Z4R5</accession>
<evidence type="ECO:0000256" key="1">
    <source>
        <dbReference type="SAM" id="MobiDB-lite"/>
    </source>
</evidence>
<evidence type="ECO:0008006" key="4">
    <source>
        <dbReference type="Google" id="ProtNLM"/>
    </source>
</evidence>
<dbReference type="GO" id="GO:0003676">
    <property type="term" value="F:nucleic acid binding"/>
    <property type="evidence" value="ECO:0007669"/>
    <property type="project" value="InterPro"/>
</dbReference>
<protein>
    <recommendedName>
        <fullName evidence="4">Mariner Mos1 transposase</fullName>
    </recommendedName>
</protein>
<evidence type="ECO:0000313" key="2">
    <source>
        <dbReference type="EMBL" id="GBP82640.1"/>
    </source>
</evidence>
<dbReference type="AlphaFoldDB" id="A0A4C1Z4R5"/>
<feature type="region of interest" description="Disordered" evidence="1">
    <location>
        <begin position="1"/>
        <end position="20"/>
    </location>
</feature>
<keyword evidence="3" id="KW-1185">Reference proteome</keyword>
<sequence length="126" mass="14721">MDQAYKKKPDKCEFTSRGEDSIPHNLTEAQKTDGVTCCNAMLTEFKEEASNLVWDIVISDETWMRCYDPKTKQQSTVWIYRNTPKPIKMARERNASMLMIDYFFFFNKTGHVATLALENYRTVNSD</sequence>
<comment type="caution">
    <text evidence="2">The sequence shown here is derived from an EMBL/GenBank/DDBJ whole genome shotgun (WGS) entry which is preliminary data.</text>
</comment>
<dbReference type="InterPro" id="IPR036397">
    <property type="entry name" value="RNaseH_sf"/>
</dbReference>
<dbReference type="OrthoDB" id="10017160at2759"/>
<organism evidence="2 3">
    <name type="scientific">Eumeta variegata</name>
    <name type="common">Bagworm moth</name>
    <name type="synonym">Eumeta japonica</name>
    <dbReference type="NCBI Taxonomy" id="151549"/>
    <lineage>
        <taxon>Eukaryota</taxon>
        <taxon>Metazoa</taxon>
        <taxon>Ecdysozoa</taxon>
        <taxon>Arthropoda</taxon>
        <taxon>Hexapoda</taxon>
        <taxon>Insecta</taxon>
        <taxon>Pterygota</taxon>
        <taxon>Neoptera</taxon>
        <taxon>Endopterygota</taxon>
        <taxon>Lepidoptera</taxon>
        <taxon>Glossata</taxon>
        <taxon>Ditrysia</taxon>
        <taxon>Tineoidea</taxon>
        <taxon>Psychidae</taxon>
        <taxon>Oiketicinae</taxon>
        <taxon>Eumeta</taxon>
    </lineage>
</organism>
<dbReference type="EMBL" id="BGZK01001575">
    <property type="protein sequence ID" value="GBP82640.1"/>
    <property type="molecule type" value="Genomic_DNA"/>
</dbReference>
<dbReference type="Gene3D" id="3.30.420.10">
    <property type="entry name" value="Ribonuclease H-like superfamily/Ribonuclease H"/>
    <property type="match status" value="1"/>
</dbReference>
<proteinExistence type="predicted"/>
<reference evidence="2 3" key="1">
    <citation type="journal article" date="2019" name="Commun. Biol.">
        <title>The bagworm genome reveals a unique fibroin gene that provides high tensile strength.</title>
        <authorList>
            <person name="Kono N."/>
            <person name="Nakamura H."/>
            <person name="Ohtoshi R."/>
            <person name="Tomita M."/>
            <person name="Numata K."/>
            <person name="Arakawa K."/>
        </authorList>
    </citation>
    <scope>NUCLEOTIDE SEQUENCE [LARGE SCALE GENOMIC DNA]</scope>
</reference>
<gene>
    <name evidence="2" type="ORF">EVAR_48521_1</name>
</gene>
<evidence type="ECO:0000313" key="3">
    <source>
        <dbReference type="Proteomes" id="UP000299102"/>
    </source>
</evidence>
<dbReference type="Proteomes" id="UP000299102">
    <property type="component" value="Unassembled WGS sequence"/>
</dbReference>